<protein>
    <submittedName>
        <fullName evidence="1">Uncharacterized protein</fullName>
    </submittedName>
</protein>
<evidence type="ECO:0000313" key="1">
    <source>
        <dbReference type="EMBL" id="QMV48262.1"/>
    </source>
</evidence>
<dbReference type="RefSeq" id="YP_010672219.1">
    <property type="nucleotide sequence ID" value="NC_070975.1"/>
</dbReference>
<sequence length="187" mass="21891">MYRITHSLFGTEKYKSKSLEEIENFIINEAIECVTSALSSAFSVNKLDIHIFKKYIVRVLMDAKTKFRKIHFNDVDITKNIINVLYFQSHLYKSIYMIKKSGERVDFGRIPSYYINPTQEALFKRQVDFEVESIEYEEISQRSGGTGGVMVLYSEDQFKKILDGIYNHKRTKGMIIEGRDFNIPENN</sequence>
<name>A0A7G5CG60_9CAUD</name>
<dbReference type="KEGG" id="vg:77948489"/>
<keyword evidence="2" id="KW-1185">Reference proteome</keyword>
<organism evidence="1 2">
    <name type="scientific">Proteus phage Vb_PmiP-P59</name>
    <dbReference type="NCBI Taxonomy" id="2754975"/>
    <lineage>
        <taxon>Viruses</taxon>
        <taxon>Duplodnaviria</taxon>
        <taxon>Heunggongvirae</taxon>
        <taxon>Uroviricota</taxon>
        <taxon>Caudoviricetes</taxon>
        <taxon>Grimontviridae</taxon>
        <taxon>Privateervirus</taxon>
        <taxon>Privateervirus P59</taxon>
    </lineage>
</organism>
<dbReference type="Proteomes" id="UP000515562">
    <property type="component" value="Segment"/>
</dbReference>
<evidence type="ECO:0000313" key="2">
    <source>
        <dbReference type="Proteomes" id="UP000515562"/>
    </source>
</evidence>
<dbReference type="GeneID" id="77948489"/>
<proteinExistence type="predicted"/>
<dbReference type="EMBL" id="MT664722">
    <property type="protein sequence ID" value="QMV48262.1"/>
    <property type="molecule type" value="Genomic_DNA"/>
</dbReference>
<reference evidence="1 2" key="1">
    <citation type="submission" date="2020-06" db="EMBL/GenBank/DDBJ databases">
        <title>Isolation and characterization of P59,a proteus mirabilis phage with C3 morphology.</title>
        <authorList>
            <person name="Li S."/>
        </authorList>
    </citation>
    <scope>NUCLEOTIDE SEQUENCE [LARGE SCALE GENOMIC DNA]</scope>
</reference>
<accession>A0A7G5CG60</accession>